<dbReference type="SMART" id="SM00304">
    <property type="entry name" value="HAMP"/>
    <property type="match status" value="1"/>
</dbReference>
<gene>
    <name evidence="11" type="ORF">SAMN05444158_5172</name>
</gene>
<dbReference type="NCBIfam" id="TIGR00254">
    <property type="entry name" value="GGDEF"/>
    <property type="match status" value="1"/>
</dbReference>
<sequence length="565" mass="60955">MSRFTFNRKKAKLKKLLGIRARLALLALIVVAPLMLDRARSLEDARAKQLAHATQEFAELAQHSADTQREVISSVETMLKSAAYIRSSAGGVGRSCDILRASLPVNLPWIRALMIVGGDGHVQCATRNTLVGLDLSGRTYLKQAREARDVVFSDFLFSMATDLPIVMAAFPVSAIKEDSDAVIVAGVNIDWMSKIMGNLGGRPGISAVLIDSTGTVLAAPADQASMVGRALDTVPLLSAIAEKAIDTEQDQGSVSFVAADGSKRVVNFARIPGTQSRLIVSIDETKVSAAINRDIRTAYLQLGFVCLFILLGALIAAEKLIINPIEMMAAMAKRFGQGDWSARAASSRLPAEFVPLARAFNAMAARLAERERELIATNDRLTVMASIDMLSGLANRRGFQSRLDFEWMKAQQYDSELSLLMIDVDHFKLFNDTYGHPEGDACLSRLGETLAGIAADTMGFAGRYGGEEFCLLLPNTDSVRALEIGEMVRRAVWDQAMPHTTSVYQNVTVSVGVASTRPNDAQRPGDLIEAADAALYAAKHRGRNAVVEHGFVRVTDGGNAIAIAS</sequence>
<dbReference type="Pfam" id="PF00672">
    <property type="entry name" value="HAMP"/>
    <property type="match status" value="1"/>
</dbReference>
<organism evidence="11 12">
    <name type="scientific">Bradyrhizobium canariense</name>
    <dbReference type="NCBI Taxonomy" id="255045"/>
    <lineage>
        <taxon>Bacteria</taxon>
        <taxon>Pseudomonadati</taxon>
        <taxon>Pseudomonadota</taxon>
        <taxon>Alphaproteobacteria</taxon>
        <taxon>Hyphomicrobiales</taxon>
        <taxon>Nitrobacteraceae</taxon>
        <taxon>Bradyrhizobium</taxon>
    </lineage>
</organism>
<dbReference type="GO" id="GO:0043709">
    <property type="term" value="P:cell adhesion involved in single-species biofilm formation"/>
    <property type="evidence" value="ECO:0007669"/>
    <property type="project" value="TreeGrafter"/>
</dbReference>
<dbReference type="PROSITE" id="PS50887">
    <property type="entry name" value="GGDEF"/>
    <property type="match status" value="1"/>
</dbReference>
<dbReference type="GO" id="GO:0007165">
    <property type="term" value="P:signal transduction"/>
    <property type="evidence" value="ECO:0007669"/>
    <property type="project" value="InterPro"/>
</dbReference>
<feature type="transmembrane region" description="Helical" evidence="8">
    <location>
        <begin position="298"/>
        <end position="317"/>
    </location>
</feature>
<dbReference type="PANTHER" id="PTHR45138">
    <property type="entry name" value="REGULATORY COMPONENTS OF SENSORY TRANSDUCTION SYSTEM"/>
    <property type="match status" value="1"/>
</dbReference>
<evidence type="ECO:0000256" key="4">
    <source>
        <dbReference type="ARBA" id="ARBA00022692"/>
    </source>
</evidence>
<accession>A0A1H1Z2W6</accession>
<proteinExistence type="predicted"/>
<evidence type="ECO:0000313" key="12">
    <source>
        <dbReference type="Proteomes" id="UP000243904"/>
    </source>
</evidence>
<dbReference type="CDD" id="cd18774">
    <property type="entry name" value="PDC2_HK_sensor"/>
    <property type="match status" value="1"/>
</dbReference>
<dbReference type="GO" id="GO:0052621">
    <property type="term" value="F:diguanylate cyclase activity"/>
    <property type="evidence" value="ECO:0007669"/>
    <property type="project" value="UniProtKB-EC"/>
</dbReference>
<dbReference type="Gene3D" id="3.30.450.20">
    <property type="entry name" value="PAS domain"/>
    <property type="match status" value="1"/>
</dbReference>
<evidence type="ECO:0000259" key="10">
    <source>
        <dbReference type="PROSITE" id="PS50887"/>
    </source>
</evidence>
<dbReference type="SMART" id="SM00267">
    <property type="entry name" value="GGDEF"/>
    <property type="match status" value="1"/>
</dbReference>
<evidence type="ECO:0000259" key="9">
    <source>
        <dbReference type="PROSITE" id="PS50885"/>
    </source>
</evidence>
<dbReference type="EMBL" id="LT629750">
    <property type="protein sequence ID" value="SDT27949.1"/>
    <property type="molecule type" value="Genomic_DNA"/>
</dbReference>
<dbReference type="InterPro" id="IPR003660">
    <property type="entry name" value="HAMP_dom"/>
</dbReference>
<dbReference type="Pfam" id="PF00990">
    <property type="entry name" value="GGDEF"/>
    <property type="match status" value="1"/>
</dbReference>
<dbReference type="InterPro" id="IPR033479">
    <property type="entry name" value="dCache_1"/>
</dbReference>
<evidence type="ECO:0000256" key="5">
    <source>
        <dbReference type="ARBA" id="ARBA00022989"/>
    </source>
</evidence>
<dbReference type="RefSeq" id="WP_146689317.1">
    <property type="nucleotide sequence ID" value="NZ_LT629750.1"/>
</dbReference>
<dbReference type="InterPro" id="IPR050469">
    <property type="entry name" value="Diguanylate_Cyclase"/>
</dbReference>
<keyword evidence="3" id="KW-1003">Cell membrane</keyword>
<dbReference type="InterPro" id="IPR029787">
    <property type="entry name" value="Nucleotide_cyclase"/>
</dbReference>
<evidence type="ECO:0000256" key="6">
    <source>
        <dbReference type="ARBA" id="ARBA00023136"/>
    </source>
</evidence>
<dbReference type="EC" id="2.7.7.65" evidence="2"/>
<evidence type="ECO:0000256" key="7">
    <source>
        <dbReference type="ARBA" id="ARBA00034247"/>
    </source>
</evidence>
<dbReference type="CDD" id="cd01949">
    <property type="entry name" value="GGDEF"/>
    <property type="match status" value="1"/>
</dbReference>
<dbReference type="Gene3D" id="3.30.70.270">
    <property type="match status" value="1"/>
</dbReference>
<evidence type="ECO:0000256" key="8">
    <source>
        <dbReference type="SAM" id="Phobius"/>
    </source>
</evidence>
<dbReference type="GO" id="GO:0005886">
    <property type="term" value="C:plasma membrane"/>
    <property type="evidence" value="ECO:0007669"/>
    <property type="project" value="UniProtKB-SubCell"/>
</dbReference>
<evidence type="ECO:0000256" key="2">
    <source>
        <dbReference type="ARBA" id="ARBA00012528"/>
    </source>
</evidence>
<dbReference type="Proteomes" id="UP000243904">
    <property type="component" value="Chromosome I"/>
</dbReference>
<reference evidence="12" key="1">
    <citation type="submission" date="2016-10" db="EMBL/GenBank/DDBJ databases">
        <authorList>
            <person name="Varghese N."/>
            <person name="Submissions S."/>
        </authorList>
    </citation>
    <scope>NUCLEOTIDE SEQUENCE [LARGE SCALE GENOMIC DNA]</scope>
    <source>
        <strain evidence="12">GAS369</strain>
    </source>
</reference>
<keyword evidence="5 8" id="KW-1133">Transmembrane helix</keyword>
<dbReference type="InterPro" id="IPR000160">
    <property type="entry name" value="GGDEF_dom"/>
</dbReference>
<dbReference type="InterPro" id="IPR043128">
    <property type="entry name" value="Rev_trsase/Diguanyl_cyclase"/>
</dbReference>
<dbReference type="CDD" id="cd06225">
    <property type="entry name" value="HAMP"/>
    <property type="match status" value="1"/>
</dbReference>
<dbReference type="FunFam" id="3.30.70.270:FF:000001">
    <property type="entry name" value="Diguanylate cyclase domain protein"/>
    <property type="match status" value="1"/>
</dbReference>
<dbReference type="SUPFAM" id="SSF55073">
    <property type="entry name" value="Nucleotide cyclase"/>
    <property type="match status" value="1"/>
</dbReference>
<evidence type="ECO:0000256" key="1">
    <source>
        <dbReference type="ARBA" id="ARBA00004651"/>
    </source>
</evidence>
<evidence type="ECO:0000256" key="3">
    <source>
        <dbReference type="ARBA" id="ARBA00022475"/>
    </source>
</evidence>
<dbReference type="PROSITE" id="PS50885">
    <property type="entry name" value="HAMP"/>
    <property type="match status" value="1"/>
</dbReference>
<keyword evidence="12" id="KW-1185">Reference proteome</keyword>
<evidence type="ECO:0000313" key="11">
    <source>
        <dbReference type="EMBL" id="SDT27949.1"/>
    </source>
</evidence>
<keyword evidence="6 8" id="KW-0472">Membrane</keyword>
<dbReference type="Gene3D" id="6.10.340.10">
    <property type="match status" value="1"/>
</dbReference>
<feature type="domain" description="HAMP" evidence="9">
    <location>
        <begin position="319"/>
        <end position="372"/>
    </location>
</feature>
<dbReference type="SUPFAM" id="SSF158472">
    <property type="entry name" value="HAMP domain-like"/>
    <property type="match status" value="1"/>
</dbReference>
<keyword evidence="4 8" id="KW-0812">Transmembrane</keyword>
<feature type="domain" description="GGDEF" evidence="10">
    <location>
        <begin position="415"/>
        <end position="551"/>
    </location>
</feature>
<comment type="catalytic activity">
    <reaction evidence="7">
        <text>2 GTP = 3',3'-c-di-GMP + 2 diphosphate</text>
        <dbReference type="Rhea" id="RHEA:24898"/>
        <dbReference type="ChEBI" id="CHEBI:33019"/>
        <dbReference type="ChEBI" id="CHEBI:37565"/>
        <dbReference type="ChEBI" id="CHEBI:58805"/>
        <dbReference type="EC" id="2.7.7.65"/>
    </reaction>
</comment>
<dbReference type="AlphaFoldDB" id="A0A1H1Z2W6"/>
<protein>
    <recommendedName>
        <fullName evidence="2">diguanylate cyclase</fullName>
        <ecNumber evidence="2">2.7.7.65</ecNumber>
    </recommendedName>
</protein>
<dbReference type="PANTHER" id="PTHR45138:SF9">
    <property type="entry name" value="DIGUANYLATE CYCLASE DGCM-RELATED"/>
    <property type="match status" value="1"/>
</dbReference>
<dbReference type="Pfam" id="PF02743">
    <property type="entry name" value="dCache_1"/>
    <property type="match status" value="1"/>
</dbReference>
<dbReference type="GO" id="GO:1902201">
    <property type="term" value="P:negative regulation of bacterial-type flagellum-dependent cell motility"/>
    <property type="evidence" value="ECO:0007669"/>
    <property type="project" value="TreeGrafter"/>
</dbReference>
<name>A0A1H1Z2W6_9BRAD</name>
<comment type="subcellular location">
    <subcellularLocation>
        <location evidence="1">Cell membrane</location>
        <topology evidence="1">Multi-pass membrane protein</topology>
    </subcellularLocation>
</comment>